<keyword evidence="3" id="KW-1185">Reference proteome</keyword>
<evidence type="ECO:0000313" key="2">
    <source>
        <dbReference type="EMBL" id="KAK8954445.1"/>
    </source>
</evidence>
<sequence length="178" mass="20195">MQNGKQLDFRNEHIINIYFPEQSRRDDLESLGYVLMYFLRGREGYGGAIISIALRSMGSSREHVRLQVWKPHQPARRGGWKGVVTMRETARGNNSISPHNSESAARHQTDNCRTQRTRLQSARRGGHFSSVYSLSMQPTQRATPAKLGGLRNSLHITARSPQTEPTMDLVQNQTSPHQ</sequence>
<feature type="compositionally biased region" description="Polar residues" evidence="1">
    <location>
        <begin position="91"/>
        <end position="103"/>
    </location>
</feature>
<proteinExistence type="predicted"/>
<keyword evidence="2" id="KW-0808">Transferase</keyword>
<evidence type="ECO:0000256" key="1">
    <source>
        <dbReference type="SAM" id="MobiDB-lite"/>
    </source>
</evidence>
<dbReference type="AlphaFoldDB" id="A0AAP0GEB6"/>
<dbReference type="GO" id="GO:0016301">
    <property type="term" value="F:kinase activity"/>
    <property type="evidence" value="ECO:0007669"/>
    <property type="project" value="UniProtKB-KW"/>
</dbReference>
<comment type="caution">
    <text evidence="2">The sequence shown here is derived from an EMBL/GenBank/DDBJ whole genome shotgun (WGS) entry which is preliminary data.</text>
</comment>
<name>A0AAP0GEB6_9ASPA</name>
<gene>
    <name evidence="2" type="ORF">KSP39_PZI002556</name>
</gene>
<reference evidence="2 3" key="1">
    <citation type="journal article" date="2022" name="Nat. Plants">
        <title>Genomes of leafy and leafless Platanthera orchids illuminate the evolution of mycoheterotrophy.</title>
        <authorList>
            <person name="Li M.H."/>
            <person name="Liu K.W."/>
            <person name="Li Z."/>
            <person name="Lu H.C."/>
            <person name="Ye Q.L."/>
            <person name="Zhang D."/>
            <person name="Wang J.Y."/>
            <person name="Li Y.F."/>
            <person name="Zhong Z.M."/>
            <person name="Liu X."/>
            <person name="Yu X."/>
            <person name="Liu D.K."/>
            <person name="Tu X.D."/>
            <person name="Liu B."/>
            <person name="Hao Y."/>
            <person name="Liao X.Y."/>
            <person name="Jiang Y.T."/>
            <person name="Sun W.H."/>
            <person name="Chen J."/>
            <person name="Chen Y.Q."/>
            <person name="Ai Y."/>
            <person name="Zhai J.W."/>
            <person name="Wu S.S."/>
            <person name="Zhou Z."/>
            <person name="Hsiao Y.Y."/>
            <person name="Wu W.L."/>
            <person name="Chen Y.Y."/>
            <person name="Lin Y.F."/>
            <person name="Hsu J.L."/>
            <person name="Li C.Y."/>
            <person name="Wang Z.W."/>
            <person name="Zhao X."/>
            <person name="Zhong W.Y."/>
            <person name="Ma X.K."/>
            <person name="Ma L."/>
            <person name="Huang J."/>
            <person name="Chen G.Z."/>
            <person name="Huang M.Z."/>
            <person name="Huang L."/>
            <person name="Peng D.H."/>
            <person name="Luo Y.B."/>
            <person name="Zou S.Q."/>
            <person name="Chen S.P."/>
            <person name="Lan S."/>
            <person name="Tsai W.C."/>
            <person name="Van de Peer Y."/>
            <person name="Liu Z.J."/>
        </authorList>
    </citation>
    <scope>NUCLEOTIDE SEQUENCE [LARGE SCALE GENOMIC DNA]</scope>
    <source>
        <strain evidence="2">Lor287</strain>
    </source>
</reference>
<feature type="region of interest" description="Disordered" evidence="1">
    <location>
        <begin position="157"/>
        <end position="178"/>
    </location>
</feature>
<dbReference type="EMBL" id="JBBWWQ010000002">
    <property type="protein sequence ID" value="KAK8954445.1"/>
    <property type="molecule type" value="Genomic_DNA"/>
</dbReference>
<keyword evidence="2" id="KW-0418">Kinase</keyword>
<feature type="compositionally biased region" description="Polar residues" evidence="1">
    <location>
        <begin position="159"/>
        <end position="178"/>
    </location>
</feature>
<dbReference type="Gene3D" id="1.10.510.10">
    <property type="entry name" value="Transferase(Phosphotransferase) domain 1"/>
    <property type="match status" value="1"/>
</dbReference>
<dbReference type="Proteomes" id="UP001418222">
    <property type="component" value="Unassembled WGS sequence"/>
</dbReference>
<organism evidence="2 3">
    <name type="scientific">Platanthera zijinensis</name>
    <dbReference type="NCBI Taxonomy" id="2320716"/>
    <lineage>
        <taxon>Eukaryota</taxon>
        <taxon>Viridiplantae</taxon>
        <taxon>Streptophyta</taxon>
        <taxon>Embryophyta</taxon>
        <taxon>Tracheophyta</taxon>
        <taxon>Spermatophyta</taxon>
        <taxon>Magnoliopsida</taxon>
        <taxon>Liliopsida</taxon>
        <taxon>Asparagales</taxon>
        <taxon>Orchidaceae</taxon>
        <taxon>Orchidoideae</taxon>
        <taxon>Orchideae</taxon>
        <taxon>Orchidinae</taxon>
        <taxon>Platanthera</taxon>
    </lineage>
</organism>
<protein>
    <submittedName>
        <fullName evidence="2">Casein kinase I isoform delta-like</fullName>
    </submittedName>
</protein>
<evidence type="ECO:0000313" key="3">
    <source>
        <dbReference type="Proteomes" id="UP001418222"/>
    </source>
</evidence>
<feature type="region of interest" description="Disordered" evidence="1">
    <location>
        <begin position="91"/>
        <end position="124"/>
    </location>
</feature>
<feature type="compositionally biased region" description="Polar residues" evidence="1">
    <location>
        <begin position="111"/>
        <end position="120"/>
    </location>
</feature>
<accession>A0AAP0GEB6</accession>